<dbReference type="OrthoDB" id="7063250at2"/>
<sequence length="198" mass="21541">MTKLYTATTLLVILLSGCVGTPSVQFYVLETLSQAAPSPIPTDKQRLIGIGPISIPTLLEHQQIVTRSSDNTVQIAEFQQWASPLQDTLLQALTRNLSTLQPNNIVRAYPWSIHGTVDLQVIVDIVRFDTTPGESANLEANWTVKNEATHAVLKSGHSVINRPMADSSYPGTVKTLSKMLGEFSQELSSALMSVSTAH</sequence>
<dbReference type="SUPFAM" id="SSF159594">
    <property type="entry name" value="XCC0632-like"/>
    <property type="match status" value="1"/>
</dbReference>
<dbReference type="AlphaFoldDB" id="V5E367"/>
<evidence type="ECO:0000313" key="3">
    <source>
        <dbReference type="Proteomes" id="UP000017842"/>
    </source>
</evidence>
<organism evidence="2 3">
    <name type="scientific">Methyloglobulus morosus KoM1</name>
    <dbReference type="NCBI Taxonomy" id="1116472"/>
    <lineage>
        <taxon>Bacteria</taxon>
        <taxon>Pseudomonadati</taxon>
        <taxon>Pseudomonadota</taxon>
        <taxon>Gammaproteobacteria</taxon>
        <taxon>Methylococcales</taxon>
        <taxon>Methylococcaceae</taxon>
        <taxon>Methyloglobulus</taxon>
    </lineage>
</organism>
<accession>V5E367</accession>
<dbReference type="Gene3D" id="3.40.50.10610">
    <property type="entry name" value="ABC-type transport auxiliary lipoprotein component"/>
    <property type="match status" value="1"/>
</dbReference>
<evidence type="ECO:0000259" key="1">
    <source>
        <dbReference type="Pfam" id="PF03886"/>
    </source>
</evidence>
<evidence type="ECO:0000313" key="2">
    <source>
        <dbReference type="EMBL" id="ESS74006.1"/>
    </source>
</evidence>
<dbReference type="Pfam" id="PF03886">
    <property type="entry name" value="ABC_trans_aux"/>
    <property type="match status" value="1"/>
</dbReference>
<comment type="caution">
    <text evidence="2">The sequence shown here is derived from an EMBL/GenBank/DDBJ whole genome shotgun (WGS) entry which is preliminary data.</text>
</comment>
<protein>
    <recommendedName>
        <fullName evidence="1">ABC-type transport auxiliary lipoprotein component domain-containing protein</fullName>
    </recommendedName>
</protein>
<dbReference type="eggNOG" id="COG3009">
    <property type="taxonomic scope" value="Bacteria"/>
</dbReference>
<gene>
    <name evidence="2" type="ORF">MGMO_7c00250</name>
</gene>
<dbReference type="Proteomes" id="UP000017842">
    <property type="component" value="Unassembled WGS sequence"/>
</dbReference>
<dbReference type="STRING" id="1116472.MGMO_7c00250"/>
<name>V5E367_9GAMM</name>
<keyword evidence="3" id="KW-1185">Reference proteome</keyword>
<dbReference type="InterPro" id="IPR005586">
    <property type="entry name" value="ABC_trans_aux"/>
</dbReference>
<dbReference type="RefSeq" id="WP_023493078.1">
    <property type="nucleotide sequence ID" value="NZ_AYLO01000007.1"/>
</dbReference>
<reference evidence="2 3" key="1">
    <citation type="journal article" date="2013" name="Genome Announc.">
        <title>Draft Genome Sequence of the Methanotrophic Gammaproteobacterium Methyloglobulus morosus DSM 22980 Strain KoM1.</title>
        <authorList>
            <person name="Poehlein A."/>
            <person name="Deutzmann J.S."/>
            <person name="Daniel R."/>
            <person name="Simeonova D.D."/>
        </authorList>
    </citation>
    <scope>NUCLEOTIDE SEQUENCE [LARGE SCALE GENOMIC DNA]</scope>
    <source>
        <strain evidence="2 3">KoM1</strain>
    </source>
</reference>
<dbReference type="PROSITE" id="PS51257">
    <property type="entry name" value="PROKAR_LIPOPROTEIN"/>
    <property type="match status" value="1"/>
</dbReference>
<dbReference type="EMBL" id="AYLO01000007">
    <property type="protein sequence ID" value="ESS74006.1"/>
    <property type="molecule type" value="Genomic_DNA"/>
</dbReference>
<feature type="domain" description="ABC-type transport auxiliary lipoprotein component" evidence="1">
    <location>
        <begin position="27"/>
        <end position="187"/>
    </location>
</feature>
<proteinExistence type="predicted"/>